<feature type="compositionally biased region" description="Low complexity" evidence="1">
    <location>
        <begin position="38"/>
        <end position="52"/>
    </location>
</feature>
<organism evidence="2 3">
    <name type="scientific">Trinickia dinghuensis</name>
    <dbReference type="NCBI Taxonomy" id="2291023"/>
    <lineage>
        <taxon>Bacteria</taxon>
        <taxon>Pseudomonadati</taxon>
        <taxon>Pseudomonadota</taxon>
        <taxon>Betaproteobacteria</taxon>
        <taxon>Burkholderiales</taxon>
        <taxon>Burkholderiaceae</taxon>
        <taxon>Trinickia</taxon>
    </lineage>
</organism>
<evidence type="ECO:0000313" key="2">
    <source>
        <dbReference type="EMBL" id="RDV00514.1"/>
    </source>
</evidence>
<keyword evidence="3" id="KW-1185">Reference proteome</keyword>
<protein>
    <submittedName>
        <fullName evidence="2">Uncharacterized protein</fullName>
    </submittedName>
</protein>
<sequence length="100" mass="9590">MLTVAVAAGIGCALAAGCDGGHDDLDAQSSAAAAAPMLPGTRGAATPAGAGAQRFDTGDDSPAATLVAASTPSIAAADGTLPQAASDALQPRVMRRADWN</sequence>
<name>A0A3D8K505_9BURK</name>
<dbReference type="EMBL" id="QRGA01000001">
    <property type="protein sequence ID" value="RDV00514.1"/>
    <property type="molecule type" value="Genomic_DNA"/>
</dbReference>
<dbReference type="RefSeq" id="WP_115531783.1">
    <property type="nucleotide sequence ID" value="NZ_QRGA01000001.1"/>
</dbReference>
<dbReference type="AlphaFoldDB" id="A0A3D8K505"/>
<feature type="region of interest" description="Disordered" evidence="1">
    <location>
        <begin position="38"/>
        <end position="100"/>
    </location>
</feature>
<dbReference type="Proteomes" id="UP000256838">
    <property type="component" value="Unassembled WGS sequence"/>
</dbReference>
<reference evidence="2 3" key="1">
    <citation type="submission" date="2018-08" db="EMBL/GenBank/DDBJ databases">
        <title>Paraburkholderia sp. DHOM06 isolated from forest soil.</title>
        <authorList>
            <person name="Gao Z.-H."/>
            <person name="Qiu L.-H."/>
        </authorList>
    </citation>
    <scope>NUCLEOTIDE SEQUENCE [LARGE SCALE GENOMIC DNA]</scope>
    <source>
        <strain evidence="2 3">DHOM06</strain>
    </source>
</reference>
<gene>
    <name evidence="2" type="ORF">DWV00_01675</name>
</gene>
<accession>A0A3D8K505</accession>
<evidence type="ECO:0000256" key="1">
    <source>
        <dbReference type="SAM" id="MobiDB-lite"/>
    </source>
</evidence>
<comment type="caution">
    <text evidence="2">The sequence shown here is derived from an EMBL/GenBank/DDBJ whole genome shotgun (WGS) entry which is preliminary data.</text>
</comment>
<proteinExistence type="predicted"/>
<evidence type="ECO:0000313" key="3">
    <source>
        <dbReference type="Proteomes" id="UP000256838"/>
    </source>
</evidence>